<protein>
    <recommendedName>
        <fullName evidence="2">PH domain-containing protein</fullName>
    </recommendedName>
</protein>
<reference evidence="1" key="1">
    <citation type="submission" date="2018-10" db="EMBL/GenBank/DDBJ databases">
        <title>Hidden diversity of soil giant viruses.</title>
        <authorList>
            <person name="Schulz F."/>
            <person name="Alteio L."/>
            <person name="Goudeau D."/>
            <person name="Ryan E.M."/>
            <person name="Malmstrom R.R."/>
            <person name="Blanchard J."/>
            <person name="Woyke T."/>
        </authorList>
    </citation>
    <scope>NUCLEOTIDE SEQUENCE</scope>
    <source>
        <strain evidence="1">HYV1</strain>
    </source>
</reference>
<evidence type="ECO:0000313" key="1">
    <source>
        <dbReference type="EMBL" id="AYV83175.1"/>
    </source>
</evidence>
<gene>
    <name evidence="1" type="ORF">Hyperionvirus4_140</name>
</gene>
<dbReference type="EMBL" id="MK072386">
    <property type="protein sequence ID" value="AYV83175.1"/>
    <property type="molecule type" value="Genomic_DNA"/>
</dbReference>
<organism evidence="1">
    <name type="scientific">Hyperionvirus sp</name>
    <dbReference type="NCBI Taxonomy" id="2487770"/>
    <lineage>
        <taxon>Viruses</taxon>
        <taxon>Varidnaviria</taxon>
        <taxon>Bamfordvirae</taxon>
        <taxon>Nucleocytoviricota</taxon>
        <taxon>Megaviricetes</taxon>
        <taxon>Imitervirales</taxon>
        <taxon>Mimiviridae</taxon>
        <taxon>Klosneuvirinae</taxon>
    </lineage>
</organism>
<proteinExistence type="predicted"/>
<sequence length="219" mass="24529">MAETKADERVNPYFGYFMDVSDTGGEKNVIILKDHQVLKIDMTSLPIEGKRKIFETYFVLGNALAYRDYADPFGCCNNSNSIPDKRTDRAPVRIIKKVRPCAINVSIFFTKGATDMGSLCWREVGSSVHNYIPLKTITNVYSEAKSPFFSNLIPSPEIMTQHCFSIKTASGFSLNLSVGSPSNRKLWLEQLWFRLVKGGRECIKANAPTEPFLPSSIAI</sequence>
<dbReference type="SUPFAM" id="SSF50729">
    <property type="entry name" value="PH domain-like"/>
    <property type="match status" value="1"/>
</dbReference>
<name>A0A3G5A7G7_9VIRU</name>
<evidence type="ECO:0008006" key="2">
    <source>
        <dbReference type="Google" id="ProtNLM"/>
    </source>
</evidence>
<accession>A0A3G5A7G7</accession>